<evidence type="ECO:0000313" key="1">
    <source>
        <dbReference type="EMBL" id="UYZ06176.1"/>
    </source>
</evidence>
<evidence type="ECO:0000313" key="2">
    <source>
        <dbReference type="Proteomes" id="UP000298735"/>
    </source>
</evidence>
<dbReference type="RefSeq" id="WP_137410559.1">
    <property type="nucleotide sequence ID" value="NZ_CP109968.1"/>
</dbReference>
<gene>
    <name evidence="1" type="ORF">CFBP5507_07855</name>
</gene>
<dbReference type="Proteomes" id="UP000298735">
    <property type="component" value="Chromosome Circular"/>
</dbReference>
<sequence>MTTWLILLPVQNPKGFAQVLEANEARHAHAAEVVFRHMGYDGPILCHSRKRQMRDPDKLAHIRARGRA</sequence>
<proteinExistence type="predicted"/>
<dbReference type="KEGG" id="asal:CFBP5507_07855"/>
<dbReference type="AlphaFoldDB" id="A0A4Z1RCJ9"/>
<dbReference type="EMBL" id="CP109968">
    <property type="protein sequence ID" value="UYZ06176.1"/>
    <property type="molecule type" value="Genomic_DNA"/>
</dbReference>
<name>A0A4Z1RCJ9_9HYPH</name>
<protein>
    <submittedName>
        <fullName evidence="1">Uncharacterized protein</fullName>
    </submittedName>
</protein>
<organism evidence="1 2">
    <name type="scientific">Agrobacterium salinitolerans</name>
    <dbReference type="NCBI Taxonomy" id="1183413"/>
    <lineage>
        <taxon>Bacteria</taxon>
        <taxon>Pseudomonadati</taxon>
        <taxon>Pseudomonadota</taxon>
        <taxon>Alphaproteobacteria</taxon>
        <taxon>Hyphomicrobiales</taxon>
        <taxon>Rhizobiaceae</taxon>
        <taxon>Rhizobium/Agrobacterium group</taxon>
        <taxon>Agrobacterium</taxon>
    </lineage>
</organism>
<accession>A0A4Z1RCJ9</accession>
<reference evidence="1" key="1">
    <citation type="submission" date="2022-10" db="EMBL/GenBank/DDBJ databases">
        <title>Complete genome sequence of Agrobacterium salinitolerans CFBP5507.</title>
        <authorList>
            <person name="Tchabashvili S."/>
            <person name="Yen H.-C."/>
            <person name="Haryono M."/>
            <person name="Lin Y.-C."/>
            <person name="Lai E.-M."/>
            <person name="Kuo C.-H."/>
        </authorList>
    </citation>
    <scope>NUCLEOTIDE SEQUENCE</scope>
    <source>
        <strain evidence="1">CFBP5507</strain>
    </source>
</reference>